<evidence type="ECO:0000313" key="2">
    <source>
        <dbReference type="EMBL" id="KAJ3598031.1"/>
    </source>
</evidence>
<dbReference type="EMBL" id="JANIIK010000109">
    <property type="protein sequence ID" value="KAJ3598031.1"/>
    <property type="molecule type" value="Genomic_DNA"/>
</dbReference>
<dbReference type="AlphaFoldDB" id="A0A9Q0II92"/>
<protein>
    <submittedName>
        <fullName evidence="2">Uncharacterized protein</fullName>
    </submittedName>
</protein>
<sequence length="92" mass="9734">MLLVAPGVLCKQTCRPAGSSLQPPREPVSSGPDPAAPRDPELTGSAMSSAVQDCTGTCHVGRRWFDRLSVQSASWFGNMAPKQLYSAQEGVC</sequence>
<feature type="region of interest" description="Disordered" evidence="1">
    <location>
        <begin position="15"/>
        <end position="47"/>
    </location>
</feature>
<evidence type="ECO:0000256" key="1">
    <source>
        <dbReference type="SAM" id="MobiDB-lite"/>
    </source>
</evidence>
<accession>A0A9Q0II92</accession>
<gene>
    <name evidence="2" type="ORF">NHX12_001545</name>
</gene>
<reference evidence="2" key="1">
    <citation type="submission" date="2022-07" db="EMBL/GenBank/DDBJ databases">
        <title>Chromosome-level genome of Muraenolepis orangiensis.</title>
        <authorList>
            <person name="Kim J."/>
        </authorList>
    </citation>
    <scope>NUCLEOTIDE SEQUENCE</scope>
    <source>
        <strain evidence="2">KU_S4_2022</strain>
        <tissue evidence="2">Muscle</tissue>
    </source>
</reference>
<proteinExistence type="predicted"/>
<organism evidence="2 3">
    <name type="scientific">Muraenolepis orangiensis</name>
    <name type="common">Patagonian moray cod</name>
    <dbReference type="NCBI Taxonomy" id="630683"/>
    <lineage>
        <taxon>Eukaryota</taxon>
        <taxon>Metazoa</taxon>
        <taxon>Chordata</taxon>
        <taxon>Craniata</taxon>
        <taxon>Vertebrata</taxon>
        <taxon>Euteleostomi</taxon>
        <taxon>Actinopterygii</taxon>
        <taxon>Neopterygii</taxon>
        <taxon>Teleostei</taxon>
        <taxon>Neoteleostei</taxon>
        <taxon>Acanthomorphata</taxon>
        <taxon>Zeiogadaria</taxon>
        <taxon>Gadariae</taxon>
        <taxon>Gadiformes</taxon>
        <taxon>Muraenolepidoidei</taxon>
        <taxon>Muraenolepididae</taxon>
        <taxon>Muraenolepis</taxon>
    </lineage>
</organism>
<comment type="caution">
    <text evidence="2">The sequence shown here is derived from an EMBL/GenBank/DDBJ whole genome shotgun (WGS) entry which is preliminary data.</text>
</comment>
<keyword evidence="3" id="KW-1185">Reference proteome</keyword>
<evidence type="ECO:0000313" key="3">
    <source>
        <dbReference type="Proteomes" id="UP001148018"/>
    </source>
</evidence>
<dbReference type="Proteomes" id="UP001148018">
    <property type="component" value="Unassembled WGS sequence"/>
</dbReference>
<name>A0A9Q0II92_9TELE</name>